<dbReference type="UniPathway" id="UPA00031">
    <property type="reaction ID" value="UER00014"/>
</dbReference>
<dbReference type="GO" id="GO:0008270">
    <property type="term" value="F:zinc ion binding"/>
    <property type="evidence" value="ECO:0007669"/>
    <property type="project" value="UniProtKB-UniRule"/>
</dbReference>
<dbReference type="Gene3D" id="1.20.5.1300">
    <property type="match status" value="1"/>
</dbReference>
<evidence type="ECO:0000256" key="8">
    <source>
        <dbReference type="HAMAP-Rule" id="MF_01024"/>
    </source>
</evidence>
<evidence type="ECO:0000256" key="12">
    <source>
        <dbReference type="PIRSR" id="PIRSR000099-3"/>
    </source>
</evidence>
<feature type="binding site" evidence="8 13">
    <location>
        <position position="248"/>
    </location>
    <ligand>
        <name>Zn(2+)</name>
        <dbReference type="ChEBI" id="CHEBI:29105"/>
    </ligand>
</feature>
<evidence type="ECO:0000256" key="3">
    <source>
        <dbReference type="ARBA" id="ARBA00012965"/>
    </source>
</evidence>
<dbReference type="PANTHER" id="PTHR21256:SF2">
    <property type="entry name" value="HISTIDINE BIOSYNTHESIS TRIFUNCTIONAL PROTEIN"/>
    <property type="match status" value="1"/>
</dbReference>
<comment type="pathway">
    <text evidence="8">Amino-acid biosynthesis; L-histidine biosynthesis; L-histidine from 5-phospho-alpha-D-ribose 1-diphosphate: step 9/9.</text>
</comment>
<feature type="binding site" evidence="8 11">
    <location>
        <position position="200"/>
    </location>
    <ligand>
        <name>NAD(+)</name>
        <dbReference type="ChEBI" id="CHEBI:57540"/>
    </ligand>
</feature>
<evidence type="ECO:0000256" key="5">
    <source>
        <dbReference type="ARBA" id="ARBA00022833"/>
    </source>
</evidence>
<accession>A0A2A4GZ06</accession>
<dbReference type="SUPFAM" id="SSF53720">
    <property type="entry name" value="ALDH-like"/>
    <property type="match status" value="1"/>
</dbReference>
<evidence type="ECO:0000256" key="6">
    <source>
        <dbReference type="ARBA" id="ARBA00023002"/>
    </source>
</evidence>
<keyword evidence="5 8" id="KW-0862">Zinc</keyword>
<proteinExistence type="inferred from homology"/>
<feature type="active site" description="Proton acceptor" evidence="8 10">
    <location>
        <position position="313"/>
    </location>
</feature>
<comment type="function">
    <text evidence="1 8">Catalyzes the sequential NAD-dependent oxidations of L-histidinol to L-histidinaldehyde and then to L-histidine.</text>
</comment>
<dbReference type="NCBIfam" id="NF010343">
    <property type="entry name" value="PRK13770.1"/>
    <property type="match status" value="1"/>
</dbReference>
<dbReference type="Proteomes" id="UP000218335">
    <property type="component" value="Unassembled WGS sequence"/>
</dbReference>
<dbReference type="FunFam" id="3.40.50.1980:FF:000001">
    <property type="entry name" value="Histidinol dehydrogenase"/>
    <property type="match status" value="1"/>
</dbReference>
<dbReference type="HAMAP" id="MF_01024">
    <property type="entry name" value="HisD"/>
    <property type="match status" value="1"/>
</dbReference>
<dbReference type="PANTHER" id="PTHR21256">
    <property type="entry name" value="HISTIDINOL DEHYDROGENASE HDH"/>
    <property type="match status" value="1"/>
</dbReference>
<evidence type="ECO:0000313" key="15">
    <source>
        <dbReference type="EMBL" id="PCF55877.1"/>
    </source>
</evidence>
<protein>
    <recommendedName>
        <fullName evidence="3 8">Histidinol dehydrogenase</fullName>
        <shortName evidence="8">HDH</shortName>
        <ecNumber evidence="3 8">1.1.1.23</ecNumber>
    </recommendedName>
</protein>
<comment type="similarity">
    <text evidence="2 8 9 14">Belongs to the histidinol dehydrogenase family.</text>
</comment>
<feature type="binding site" evidence="8 12">
    <location>
        <position position="248"/>
    </location>
    <ligand>
        <name>substrate</name>
    </ligand>
</feature>
<feature type="binding site" evidence="8 12">
    <location>
        <position position="245"/>
    </location>
    <ligand>
        <name>substrate</name>
    </ligand>
</feature>
<feature type="binding site" evidence="8 12">
    <location>
        <position position="406"/>
    </location>
    <ligand>
        <name>substrate</name>
    </ligand>
</feature>
<evidence type="ECO:0000256" key="2">
    <source>
        <dbReference type="ARBA" id="ARBA00010178"/>
    </source>
</evidence>
<dbReference type="PROSITE" id="PS00611">
    <property type="entry name" value="HISOL_DEHYDROGENASE"/>
    <property type="match status" value="1"/>
</dbReference>
<dbReference type="InterPro" id="IPR022695">
    <property type="entry name" value="Histidinol_DH_monofunct"/>
</dbReference>
<name>A0A2A4GZ06_9STAP</name>
<feature type="binding site" evidence="8 12">
    <location>
        <position position="314"/>
    </location>
    <ligand>
        <name>substrate</name>
    </ligand>
</feature>
<evidence type="ECO:0000256" key="14">
    <source>
        <dbReference type="RuleBase" id="RU004175"/>
    </source>
</evidence>
<dbReference type="GO" id="GO:0000105">
    <property type="term" value="P:L-histidine biosynthetic process"/>
    <property type="evidence" value="ECO:0007669"/>
    <property type="project" value="UniProtKB-UniRule"/>
</dbReference>
<dbReference type="GO" id="GO:0005829">
    <property type="term" value="C:cytosol"/>
    <property type="evidence" value="ECO:0007669"/>
    <property type="project" value="TreeGrafter"/>
</dbReference>
<feature type="binding site" evidence="8 13">
    <location>
        <position position="347"/>
    </location>
    <ligand>
        <name>Zn(2+)</name>
        <dbReference type="ChEBI" id="CHEBI:29105"/>
    </ligand>
</feature>
<keyword evidence="8" id="KW-0368">Histidine biosynthesis</keyword>
<evidence type="ECO:0000256" key="4">
    <source>
        <dbReference type="ARBA" id="ARBA00022723"/>
    </source>
</evidence>
<feature type="active site" description="Proton acceptor" evidence="8 10">
    <location>
        <position position="314"/>
    </location>
</feature>
<feature type="binding site" evidence="8 12">
    <location>
        <position position="401"/>
    </location>
    <ligand>
        <name>substrate</name>
    </ligand>
</feature>
<dbReference type="InterPro" id="IPR016161">
    <property type="entry name" value="Ald_DH/histidinol_DH"/>
</dbReference>
<comment type="catalytic activity">
    <reaction evidence="7 8">
        <text>L-histidinol + 2 NAD(+) + H2O = L-histidine + 2 NADH + 3 H(+)</text>
        <dbReference type="Rhea" id="RHEA:20641"/>
        <dbReference type="ChEBI" id="CHEBI:15377"/>
        <dbReference type="ChEBI" id="CHEBI:15378"/>
        <dbReference type="ChEBI" id="CHEBI:57540"/>
        <dbReference type="ChEBI" id="CHEBI:57595"/>
        <dbReference type="ChEBI" id="CHEBI:57699"/>
        <dbReference type="ChEBI" id="CHEBI:57945"/>
        <dbReference type="EC" id="1.1.1.23"/>
    </reaction>
</comment>
<dbReference type="NCBIfam" id="TIGR00069">
    <property type="entry name" value="hisD"/>
    <property type="match status" value="1"/>
</dbReference>
<dbReference type="AlphaFoldDB" id="A0A2A4GZ06"/>
<feature type="binding site" evidence="8 12">
    <location>
        <position position="223"/>
    </location>
    <ligand>
        <name>substrate</name>
    </ligand>
</feature>
<dbReference type="PRINTS" id="PR00083">
    <property type="entry name" value="HOLDHDRGNASE"/>
</dbReference>
<dbReference type="EC" id="1.1.1.23" evidence="3 8"/>
<evidence type="ECO:0000256" key="9">
    <source>
        <dbReference type="PIRNR" id="PIRNR000099"/>
    </source>
</evidence>
<evidence type="ECO:0000256" key="7">
    <source>
        <dbReference type="ARBA" id="ARBA00049489"/>
    </source>
</evidence>
<comment type="cofactor">
    <cofactor evidence="8 13">
        <name>Zn(2+)</name>
        <dbReference type="ChEBI" id="CHEBI:29105"/>
    </cofactor>
    <text evidence="8 13">Binds 1 zinc ion per subunit.</text>
</comment>
<sequence length="419" mass="46564">MIVNSQTFLQQFETTETFNPEVHAQVTAICERVRREGDQALRDYNQQFDGVNVETLEVPRSDIEAAYHSIDEDLRHALEHSFQRIRDYQTQIKYDNQYATPELYEVYHPIERVGIYVPGGKASYPSTVLMTATLAKVAGVKNISVVTPPQSNGVAPSVLAACHIAGVDHVYQVGGAQSIAALAYGTETIPKVDKIVGPGNQYVAYAKKALYGEVGIDQIAGPSEIALMIDDTCDLDAIVYDVFAQAEHDEMARTFVISTDLALLERLASRIQQTLNGAPRHDILKVSLQDHHYLIHATDFEDSCHVMNTIAPEHASIQTAQPKAYLPHIHYVGSLFLGGYAPEAIGDYIAGPSHVLPTQRTARFQHGLSVNDFLTKHTVIHLSEATYEKTYRDAARIAQDEQLYHHQQSLEIRQRGDDA</sequence>
<dbReference type="CDD" id="cd06572">
    <property type="entry name" value="Histidinol_dh"/>
    <property type="match status" value="1"/>
</dbReference>
<dbReference type="GO" id="GO:0051287">
    <property type="term" value="F:NAD binding"/>
    <property type="evidence" value="ECO:0007669"/>
    <property type="project" value="InterPro"/>
</dbReference>
<dbReference type="EMBL" id="MWUU01000005">
    <property type="protein sequence ID" value="PCF55877.1"/>
    <property type="molecule type" value="Genomic_DNA"/>
</dbReference>
<dbReference type="Pfam" id="PF00815">
    <property type="entry name" value="Histidinol_dh"/>
    <property type="match status" value="1"/>
</dbReference>
<keyword evidence="8" id="KW-0028">Amino-acid biosynthesis</keyword>
<reference evidence="15 16" key="1">
    <citation type="journal article" date="2017" name="PLoS ONE">
        <title>Development of a real-time PCR for detection of Staphylococcus pseudintermedius using a novel automated comparison of whole-genome sequences.</title>
        <authorList>
            <person name="Verstappen K.M."/>
            <person name="Huijbregts L."/>
            <person name="Spaninks M."/>
            <person name="Wagenaar J.A."/>
            <person name="Fluit A.C."/>
            <person name="Duim B."/>
        </authorList>
    </citation>
    <scope>NUCLEOTIDE SEQUENCE [LARGE SCALE GENOMIC DNA]</scope>
    <source>
        <strain evidence="15 16">215070706401-1</strain>
    </source>
</reference>
<gene>
    <name evidence="8" type="primary">hisD</name>
    <name evidence="15" type="ORF">B5C08_05285</name>
</gene>
<feature type="binding site" evidence="8 11">
    <location>
        <position position="116"/>
    </location>
    <ligand>
        <name>NAD(+)</name>
        <dbReference type="ChEBI" id="CHEBI:57540"/>
    </ligand>
</feature>
<dbReference type="RefSeq" id="WP_096591222.1">
    <property type="nucleotide sequence ID" value="NZ_MWRM01000005.1"/>
</dbReference>
<dbReference type="PIRSF" id="PIRSF000099">
    <property type="entry name" value="Histidinol_dh"/>
    <property type="match status" value="1"/>
</dbReference>
<keyword evidence="4 8" id="KW-0479">Metal-binding</keyword>
<keyword evidence="8 11" id="KW-0520">NAD</keyword>
<comment type="caution">
    <text evidence="15">The sequence shown here is derived from an EMBL/GenBank/DDBJ whole genome shotgun (WGS) entry which is preliminary data.</text>
</comment>
<keyword evidence="6 8" id="KW-0560">Oxidoreductase</keyword>
<dbReference type="InterPro" id="IPR012131">
    <property type="entry name" value="Hstdl_DH"/>
</dbReference>
<organism evidence="15 16">
    <name type="scientific">Staphylococcus delphini</name>
    <dbReference type="NCBI Taxonomy" id="53344"/>
    <lineage>
        <taxon>Bacteria</taxon>
        <taxon>Bacillati</taxon>
        <taxon>Bacillota</taxon>
        <taxon>Bacilli</taxon>
        <taxon>Bacillales</taxon>
        <taxon>Staphylococcaceae</taxon>
        <taxon>Staphylococcus</taxon>
        <taxon>Staphylococcus intermedius group</taxon>
    </lineage>
</organism>
<evidence type="ECO:0000256" key="13">
    <source>
        <dbReference type="PIRSR" id="PIRSR000099-4"/>
    </source>
</evidence>
<dbReference type="FunFam" id="3.40.50.1980:FF:000026">
    <property type="entry name" value="Histidinol dehydrogenase"/>
    <property type="match status" value="1"/>
</dbReference>
<feature type="binding site" evidence="8 13">
    <location>
        <position position="406"/>
    </location>
    <ligand>
        <name>Zn(2+)</name>
        <dbReference type="ChEBI" id="CHEBI:29105"/>
    </ligand>
</feature>
<dbReference type="Gene3D" id="3.40.50.1980">
    <property type="entry name" value="Nitrogenase molybdenum iron protein domain"/>
    <property type="match status" value="2"/>
</dbReference>
<dbReference type="InterPro" id="IPR001692">
    <property type="entry name" value="Histidinol_DH_CS"/>
</dbReference>
<feature type="binding site" evidence="8 13">
    <location>
        <position position="245"/>
    </location>
    <ligand>
        <name>Zn(2+)</name>
        <dbReference type="ChEBI" id="CHEBI:29105"/>
    </ligand>
</feature>
<feature type="binding site" evidence="8 12">
    <location>
        <position position="347"/>
    </location>
    <ligand>
        <name>substrate</name>
    </ligand>
</feature>
<evidence type="ECO:0000256" key="1">
    <source>
        <dbReference type="ARBA" id="ARBA00003850"/>
    </source>
</evidence>
<evidence type="ECO:0000256" key="10">
    <source>
        <dbReference type="PIRSR" id="PIRSR000099-1"/>
    </source>
</evidence>
<evidence type="ECO:0000313" key="16">
    <source>
        <dbReference type="Proteomes" id="UP000218335"/>
    </source>
</evidence>
<feature type="binding site" evidence="8 11">
    <location>
        <position position="177"/>
    </location>
    <ligand>
        <name>NAD(+)</name>
        <dbReference type="ChEBI" id="CHEBI:57540"/>
    </ligand>
</feature>
<evidence type="ECO:0000256" key="11">
    <source>
        <dbReference type="PIRSR" id="PIRSR000099-2"/>
    </source>
</evidence>
<dbReference type="GO" id="GO:0004399">
    <property type="term" value="F:histidinol dehydrogenase activity"/>
    <property type="evidence" value="ECO:0007669"/>
    <property type="project" value="UniProtKB-UniRule"/>
</dbReference>